<organism evidence="3">
    <name type="scientific">Timema cristinae</name>
    <name type="common">Walking stick</name>
    <dbReference type="NCBI Taxonomy" id="61476"/>
    <lineage>
        <taxon>Eukaryota</taxon>
        <taxon>Metazoa</taxon>
        <taxon>Ecdysozoa</taxon>
        <taxon>Arthropoda</taxon>
        <taxon>Hexapoda</taxon>
        <taxon>Insecta</taxon>
        <taxon>Pterygota</taxon>
        <taxon>Neoptera</taxon>
        <taxon>Polyneoptera</taxon>
        <taxon>Phasmatodea</taxon>
        <taxon>Timematodea</taxon>
        <taxon>Timematoidea</taxon>
        <taxon>Timematidae</taxon>
        <taxon>Timema</taxon>
    </lineage>
</organism>
<dbReference type="InterPro" id="IPR043136">
    <property type="entry name" value="B30.2/SPRY_sf"/>
</dbReference>
<accession>A0A7R9H2J3</accession>
<sequence length="197" mass="21542">MSLNVFCCLRNCLDGFTFSPNPVPRRELNPITLDTNYMGHEVVIVKNGMRVCGSGGALASAPLVQSKSYFEVKLQQSGVWGVGLATRMSDMNRAPGGSDDESWVLCSDAIIRHSNKELAKISPEPQEGDILGVAYDHVELNFYINGKSLESPVSGIRGSVYPALYVDDGAILDIVLTEFHHEPPPGFDRIMLEQSLL</sequence>
<dbReference type="InterPro" id="IPR035766">
    <property type="entry name" value="SPRYD7"/>
</dbReference>
<reference evidence="3" key="1">
    <citation type="submission" date="2020-11" db="EMBL/GenBank/DDBJ databases">
        <authorList>
            <person name="Tran Van P."/>
        </authorList>
    </citation>
    <scope>NUCLEOTIDE SEQUENCE</scope>
</reference>
<dbReference type="PROSITE" id="PS50188">
    <property type="entry name" value="B302_SPRY"/>
    <property type="match status" value="1"/>
</dbReference>
<dbReference type="PANTHER" id="PTHR20951:SF2">
    <property type="entry name" value="SPRY DOMAIN-CONTAINING PROTEIN 7"/>
    <property type="match status" value="1"/>
</dbReference>
<dbReference type="PANTHER" id="PTHR20951">
    <property type="entry name" value="C13ORF1 PROTEIN-RELATED"/>
    <property type="match status" value="1"/>
</dbReference>
<dbReference type="CDD" id="cd12880">
    <property type="entry name" value="SPRYD7"/>
    <property type="match status" value="1"/>
</dbReference>
<gene>
    <name evidence="3" type="ORF">TCEB3V08_LOCUS8698</name>
</gene>
<name>A0A7R9H2J3_TIMCR</name>
<dbReference type="EMBL" id="OC319951">
    <property type="protein sequence ID" value="CAD7406800.1"/>
    <property type="molecule type" value="Genomic_DNA"/>
</dbReference>
<dbReference type="InterPro" id="IPR013320">
    <property type="entry name" value="ConA-like_dom_sf"/>
</dbReference>
<feature type="domain" description="B30.2/SPRY" evidence="2">
    <location>
        <begin position="1"/>
        <end position="184"/>
    </location>
</feature>
<proteinExistence type="predicted"/>
<dbReference type="InterPro" id="IPR001870">
    <property type="entry name" value="B30.2/SPRY"/>
</dbReference>
<dbReference type="AlphaFoldDB" id="A0A7R9H2J3"/>
<evidence type="ECO:0000313" key="3">
    <source>
        <dbReference type="EMBL" id="CAD7406800.1"/>
    </source>
</evidence>
<dbReference type="Pfam" id="PF00622">
    <property type="entry name" value="SPRY"/>
    <property type="match status" value="1"/>
</dbReference>
<dbReference type="SUPFAM" id="SSF49899">
    <property type="entry name" value="Concanavalin A-like lectins/glucanases"/>
    <property type="match status" value="1"/>
</dbReference>
<protein>
    <recommendedName>
        <fullName evidence="1">SPRY domain-containing protein 7</fullName>
    </recommendedName>
</protein>
<dbReference type="InterPro" id="IPR003877">
    <property type="entry name" value="SPRY_dom"/>
</dbReference>
<dbReference type="SMART" id="SM00449">
    <property type="entry name" value="SPRY"/>
    <property type="match status" value="1"/>
</dbReference>
<evidence type="ECO:0000259" key="2">
    <source>
        <dbReference type="PROSITE" id="PS50188"/>
    </source>
</evidence>
<dbReference type="Gene3D" id="2.60.120.920">
    <property type="match status" value="1"/>
</dbReference>
<evidence type="ECO:0000256" key="1">
    <source>
        <dbReference type="ARBA" id="ARBA00021772"/>
    </source>
</evidence>